<organism evidence="1 2">
    <name type="scientific">Legionella wadsworthii</name>
    <dbReference type="NCBI Taxonomy" id="28088"/>
    <lineage>
        <taxon>Bacteria</taxon>
        <taxon>Pseudomonadati</taxon>
        <taxon>Pseudomonadota</taxon>
        <taxon>Gammaproteobacteria</taxon>
        <taxon>Legionellales</taxon>
        <taxon>Legionellaceae</taxon>
        <taxon>Legionella</taxon>
    </lineage>
</organism>
<dbReference type="AlphaFoldDB" id="A0A378LRP6"/>
<dbReference type="RefSeq" id="WP_051635522.1">
    <property type="nucleotide sequence ID" value="NZ_CAAAIS010000013.1"/>
</dbReference>
<name>A0A378LRP6_9GAMM</name>
<dbReference type="Proteomes" id="UP000255297">
    <property type="component" value="Unassembled WGS sequence"/>
</dbReference>
<evidence type="ECO:0000313" key="2">
    <source>
        <dbReference type="Proteomes" id="UP000255297"/>
    </source>
</evidence>
<reference evidence="1 2" key="1">
    <citation type="submission" date="2018-06" db="EMBL/GenBank/DDBJ databases">
        <authorList>
            <consortium name="Pathogen Informatics"/>
            <person name="Doyle S."/>
        </authorList>
    </citation>
    <scope>NUCLEOTIDE SEQUENCE [LARGE SCALE GENOMIC DNA]</scope>
    <source>
        <strain evidence="1 2">NCTC11532</strain>
    </source>
</reference>
<accession>A0A378LRP6</accession>
<gene>
    <name evidence="1" type="ORF">NCTC11532_01803</name>
</gene>
<keyword evidence="2" id="KW-1185">Reference proteome</keyword>
<dbReference type="STRING" id="1122170.GCA_000701265_00683"/>
<dbReference type="OrthoDB" id="5651600at2"/>
<sequence length="370" mass="42497">MASEKRPSNLSEEEYQPPVSLVVNKKTDHFFISIVKKEGHSFIMLGVYDNTRIRHVLCRVGKKLDCGPKKDAGYCHDISMLGKALFSAADAFIQDEGVSREKAGHFPITYQAYDITYDQYLEFVSVLESLKNHDSYKCYKPELSYDDEEAQKSHIPSSSDEEMDPDTVQLKLSEEKKLNAVDVSQLNHLNKLNLGNTCRHSAIKLVEDVLHAPVPSSVSSFFLMNLPCETLLEYGCPSKKRNFYVLPPPPACFHESDAAKEKVLMKLYSRMEDMLLLEPESPSTQKKFLKLKELYLKIEGPDKNLTLDQLLLSIHDWKNTNESTLKVLRKEYIWDSLSFIKRESSTMKLFAEIEDYLDKESTKRRQSTIM</sequence>
<dbReference type="EMBL" id="UGPB01000001">
    <property type="protein sequence ID" value="STY29606.1"/>
    <property type="molecule type" value="Genomic_DNA"/>
</dbReference>
<proteinExistence type="predicted"/>
<evidence type="ECO:0000313" key="1">
    <source>
        <dbReference type="EMBL" id="STY29606.1"/>
    </source>
</evidence>
<protein>
    <submittedName>
        <fullName evidence="1">Uncharacterized protein</fullName>
    </submittedName>
</protein>